<feature type="region of interest" description="Disordered" evidence="1">
    <location>
        <begin position="1"/>
        <end position="30"/>
    </location>
</feature>
<dbReference type="Proteomes" id="UP000075653">
    <property type="component" value="Unassembled WGS sequence"/>
</dbReference>
<reference evidence="2 3" key="1">
    <citation type="submission" date="2016-01" db="EMBL/GenBank/DDBJ databases">
        <title>Genome sequence of the acidophilic iron oxidising Ferrovum strain Z-31.</title>
        <authorList>
            <person name="Poehlein A."/>
            <person name="Ullrich S.R."/>
            <person name="Schloemann M."/>
            <person name="Muehling M."/>
            <person name="Daniel R."/>
        </authorList>
    </citation>
    <scope>NUCLEOTIDE SEQUENCE [LARGE SCALE GENOMIC DNA]</scope>
    <source>
        <strain evidence="2 3">Z-31</strain>
    </source>
</reference>
<evidence type="ECO:0000256" key="1">
    <source>
        <dbReference type="SAM" id="MobiDB-lite"/>
    </source>
</evidence>
<keyword evidence="3" id="KW-1185">Reference proteome</keyword>
<proteinExistence type="predicted"/>
<dbReference type="EMBL" id="LRRD01000074">
    <property type="protein sequence ID" value="KXW57320.1"/>
    <property type="molecule type" value="Genomic_DNA"/>
</dbReference>
<evidence type="ECO:0000313" key="3">
    <source>
        <dbReference type="Proteomes" id="UP000075653"/>
    </source>
</evidence>
<evidence type="ECO:0000313" key="2">
    <source>
        <dbReference type="EMBL" id="KXW57320.1"/>
    </source>
</evidence>
<sequence>MHPPHIPFQTETQTTKIGGTGNHGPGSGLFGKRLGIRIITINRIIQVTQESDCIQILPSTIAVRNPLTFLAAIIQIKH</sequence>
<name>A0A149VVS5_9PROT</name>
<feature type="compositionally biased region" description="Gly residues" evidence="1">
    <location>
        <begin position="18"/>
        <end position="29"/>
    </location>
</feature>
<gene>
    <name evidence="2" type="ORF">FEMY_21650</name>
</gene>
<protein>
    <submittedName>
        <fullName evidence="2">Uncharacterized protein</fullName>
    </submittedName>
</protein>
<organism evidence="2 3">
    <name type="scientific">Ferrovum myxofaciens</name>
    <dbReference type="NCBI Taxonomy" id="416213"/>
    <lineage>
        <taxon>Bacteria</taxon>
        <taxon>Pseudomonadati</taxon>
        <taxon>Pseudomonadota</taxon>
        <taxon>Betaproteobacteria</taxon>
        <taxon>Ferrovales</taxon>
        <taxon>Ferrovaceae</taxon>
        <taxon>Ferrovum</taxon>
    </lineage>
</organism>
<comment type="caution">
    <text evidence="2">The sequence shown here is derived from an EMBL/GenBank/DDBJ whole genome shotgun (WGS) entry which is preliminary data.</text>
</comment>
<accession>A0A149VVS5</accession>
<dbReference type="AlphaFoldDB" id="A0A149VVS5"/>